<reference evidence="1 2" key="1">
    <citation type="submission" date="2018-11" db="EMBL/GenBank/DDBJ databases">
        <authorList>
            <person name="Mardanov A.V."/>
            <person name="Ravin N.V."/>
            <person name="Dedysh S.N."/>
        </authorList>
    </citation>
    <scope>NUCLEOTIDE SEQUENCE [LARGE SCALE GENOMIC DNA]</scope>
    <source>
        <strain evidence="1 2">AF10</strain>
    </source>
</reference>
<organism evidence="1 2">
    <name type="scientific">Granulicella sibirica</name>
    <dbReference type="NCBI Taxonomy" id="2479048"/>
    <lineage>
        <taxon>Bacteria</taxon>
        <taxon>Pseudomonadati</taxon>
        <taxon>Acidobacteriota</taxon>
        <taxon>Terriglobia</taxon>
        <taxon>Terriglobales</taxon>
        <taxon>Acidobacteriaceae</taxon>
        <taxon>Granulicella</taxon>
    </lineage>
</organism>
<gene>
    <name evidence="1" type="ORF">GRAN_0482</name>
</gene>
<evidence type="ECO:0000313" key="1">
    <source>
        <dbReference type="EMBL" id="RXH57172.1"/>
    </source>
</evidence>
<protein>
    <submittedName>
        <fullName evidence="1">Uncharacterized protein</fullName>
    </submittedName>
</protein>
<name>A0A4Q0T2T8_9BACT</name>
<sequence length="42" mass="4859">MRERRQLSPVQMETRNSARLYDQLSSVIGQDDDHPLTAEGEE</sequence>
<dbReference type="EMBL" id="RDSM01000001">
    <property type="protein sequence ID" value="RXH57172.1"/>
    <property type="molecule type" value="Genomic_DNA"/>
</dbReference>
<dbReference type="Proteomes" id="UP000289437">
    <property type="component" value="Unassembled WGS sequence"/>
</dbReference>
<dbReference type="AlphaFoldDB" id="A0A4Q0T2T8"/>
<keyword evidence="2" id="KW-1185">Reference proteome</keyword>
<reference evidence="2" key="2">
    <citation type="submission" date="2019-02" db="EMBL/GenBank/DDBJ databases">
        <title>Granulicella sibirica sp. nov., a psychrotolerant acidobacterium isolated from an organic soil layer in forested tundra, West Siberia.</title>
        <authorList>
            <person name="Oshkin I.Y."/>
            <person name="Kulichevskaya I.S."/>
            <person name="Rijpstra W.I.C."/>
            <person name="Sinninghe Damste J.S."/>
            <person name="Rakitin A.L."/>
            <person name="Ravin N.V."/>
            <person name="Dedysh S.N."/>
        </authorList>
    </citation>
    <scope>NUCLEOTIDE SEQUENCE [LARGE SCALE GENOMIC DNA]</scope>
    <source>
        <strain evidence="2">AF10</strain>
    </source>
</reference>
<evidence type="ECO:0000313" key="2">
    <source>
        <dbReference type="Proteomes" id="UP000289437"/>
    </source>
</evidence>
<proteinExistence type="predicted"/>
<accession>A0A4Q0T2T8</accession>
<comment type="caution">
    <text evidence="1">The sequence shown here is derived from an EMBL/GenBank/DDBJ whole genome shotgun (WGS) entry which is preliminary data.</text>
</comment>